<feature type="transmembrane region" description="Helical" evidence="6">
    <location>
        <begin position="184"/>
        <end position="202"/>
    </location>
</feature>
<feature type="transmembrane region" description="Helical" evidence="6">
    <location>
        <begin position="290"/>
        <end position="313"/>
    </location>
</feature>
<evidence type="ECO:0000256" key="1">
    <source>
        <dbReference type="ARBA" id="ARBA00004141"/>
    </source>
</evidence>
<evidence type="ECO:0000256" key="2">
    <source>
        <dbReference type="ARBA" id="ARBA00008974"/>
    </source>
</evidence>
<feature type="transmembrane region" description="Helical" evidence="6">
    <location>
        <begin position="88"/>
        <end position="112"/>
    </location>
</feature>
<feature type="transmembrane region" description="Helical" evidence="6">
    <location>
        <begin position="378"/>
        <end position="401"/>
    </location>
</feature>
<feature type="transmembrane region" description="Helical" evidence="6">
    <location>
        <begin position="250"/>
        <end position="269"/>
    </location>
</feature>
<organism evidence="7 8">
    <name type="scientific">Microdochium trichocladiopsis</name>
    <dbReference type="NCBI Taxonomy" id="1682393"/>
    <lineage>
        <taxon>Eukaryota</taxon>
        <taxon>Fungi</taxon>
        <taxon>Dikarya</taxon>
        <taxon>Ascomycota</taxon>
        <taxon>Pezizomycotina</taxon>
        <taxon>Sordariomycetes</taxon>
        <taxon>Xylariomycetidae</taxon>
        <taxon>Xylariales</taxon>
        <taxon>Microdochiaceae</taxon>
        <taxon>Microdochium</taxon>
    </lineage>
</organism>
<protein>
    <submittedName>
        <fullName evidence="7">NCS1 nucleoside transporter</fullName>
    </submittedName>
</protein>
<proteinExistence type="inferred from homology"/>
<dbReference type="Proteomes" id="UP000756346">
    <property type="component" value="Unassembled WGS sequence"/>
</dbReference>
<evidence type="ECO:0000256" key="6">
    <source>
        <dbReference type="SAM" id="Phobius"/>
    </source>
</evidence>
<feature type="transmembrane region" description="Helical" evidence="6">
    <location>
        <begin position="59"/>
        <end position="82"/>
    </location>
</feature>
<dbReference type="InterPro" id="IPR001248">
    <property type="entry name" value="Pur-cyt_permease"/>
</dbReference>
<feature type="transmembrane region" description="Helical" evidence="6">
    <location>
        <begin position="407"/>
        <end position="425"/>
    </location>
</feature>
<keyword evidence="5 6" id="KW-0472">Membrane</keyword>
<dbReference type="CDD" id="cd11482">
    <property type="entry name" value="SLC-NCS1sbd_NRT1-like"/>
    <property type="match status" value="1"/>
</dbReference>
<feature type="transmembrane region" description="Helical" evidence="6">
    <location>
        <begin position="448"/>
        <end position="468"/>
    </location>
</feature>
<dbReference type="Pfam" id="PF02133">
    <property type="entry name" value="Transp_cyt_pur"/>
    <property type="match status" value="1"/>
</dbReference>
<comment type="caution">
    <text evidence="7">The sequence shown here is derived from an EMBL/GenBank/DDBJ whole genome shotgun (WGS) entry which is preliminary data.</text>
</comment>
<dbReference type="EMBL" id="JAGTJQ010000010">
    <property type="protein sequence ID" value="KAH7020733.1"/>
    <property type="molecule type" value="Genomic_DNA"/>
</dbReference>
<accession>A0A9P8XV34</accession>
<comment type="subcellular location">
    <subcellularLocation>
        <location evidence="1">Membrane</location>
        <topology evidence="1">Multi-pass membrane protein</topology>
    </subcellularLocation>
</comment>
<dbReference type="RefSeq" id="XP_046006934.1">
    <property type="nucleotide sequence ID" value="XM_046150624.1"/>
</dbReference>
<dbReference type="OrthoDB" id="2018619at2759"/>
<keyword evidence="4 6" id="KW-1133">Transmembrane helix</keyword>
<dbReference type="InterPro" id="IPR045225">
    <property type="entry name" value="Uracil/uridine/allantoin_perm"/>
</dbReference>
<dbReference type="GO" id="GO:0015205">
    <property type="term" value="F:nucleobase transmembrane transporter activity"/>
    <property type="evidence" value="ECO:0007669"/>
    <property type="project" value="TreeGrafter"/>
</dbReference>
<gene>
    <name evidence="7" type="ORF">B0I36DRAFT_251586</name>
</gene>
<feature type="transmembrane region" description="Helical" evidence="6">
    <location>
        <begin position="333"/>
        <end position="357"/>
    </location>
</feature>
<evidence type="ECO:0000313" key="7">
    <source>
        <dbReference type="EMBL" id="KAH7020733.1"/>
    </source>
</evidence>
<evidence type="ECO:0000256" key="5">
    <source>
        <dbReference type="ARBA" id="ARBA00023136"/>
    </source>
</evidence>
<evidence type="ECO:0000256" key="4">
    <source>
        <dbReference type="ARBA" id="ARBA00022989"/>
    </source>
</evidence>
<comment type="similarity">
    <text evidence="2">Belongs to the purine-cytosine permease (2.A.39) family.</text>
</comment>
<dbReference type="PANTHER" id="PTHR30618:SF0">
    <property type="entry name" value="PURINE-URACIL PERMEASE NCS1"/>
    <property type="match status" value="1"/>
</dbReference>
<keyword evidence="3 6" id="KW-0812">Transmembrane</keyword>
<dbReference type="GeneID" id="70180170"/>
<keyword evidence="8" id="KW-1185">Reference proteome</keyword>
<feature type="transmembrane region" description="Helical" evidence="6">
    <location>
        <begin position="214"/>
        <end position="238"/>
    </location>
</feature>
<dbReference type="Gene3D" id="1.10.4160.10">
    <property type="entry name" value="Hydantoin permease"/>
    <property type="match status" value="1"/>
</dbReference>
<dbReference type="GO" id="GO:0005886">
    <property type="term" value="C:plasma membrane"/>
    <property type="evidence" value="ECO:0007669"/>
    <property type="project" value="TreeGrafter"/>
</dbReference>
<name>A0A9P8XV34_9PEZI</name>
<evidence type="ECO:0000256" key="3">
    <source>
        <dbReference type="ARBA" id="ARBA00022692"/>
    </source>
</evidence>
<feature type="transmembrane region" description="Helical" evidence="6">
    <location>
        <begin position="124"/>
        <end position="146"/>
    </location>
</feature>
<sequence length="556" mass="60792">MPKATLPSKDEVKARMTTIEAWKLPKQTSSVAPADVWTNADQDPVPLERRTWGSWAFCGYWLSDLLTVATWQTGSSILIVGLGTNDAILIMFVSGICNMIATILNGHVGATLHVPFPIAIRSSYGYWFSYFCVVSRAILAAFWLGIQSVGGGAAVGQAITCIWPSFATLPNTLPPSAGITTKSMVSYVIFHLIQFPFLLIPSHKLQKLFLVKSILVPPMAVGMLIWICVKANGVNAILNQPATLTGSACAWAWLAALTSITGGWYSLSVNISDFTRMSRDSRAHLWQAPFIPGIKIITSLFGIVAMGAGRVVYGQDMWTPLELIAKWEGSGGRFLGFVCSMLWVLAQVSCNISANSFSFANDVTSLFPKWINIRRGTILCSLLGGFALVPWLMVSSAYVFLSFMSGYAIFLGPMSGMLTCDFWLIQRGKYDVPGLYDPEGRYRYWHGINWRALLTTVLIMTPLLPGLANAVSPKTVSIDAGLKNLYNISWLYGYHATILVYWLLNYFFPAKGVAVVKTIQASEDEMNVSESIEVAGGTSVDGSVEEKKVSATEKAL</sequence>
<dbReference type="PANTHER" id="PTHR30618">
    <property type="entry name" value="NCS1 FAMILY PURINE/PYRIMIDINE TRANSPORTER"/>
    <property type="match status" value="1"/>
</dbReference>
<reference evidence="7" key="1">
    <citation type="journal article" date="2021" name="Nat. Commun.">
        <title>Genetic determinants of endophytism in the Arabidopsis root mycobiome.</title>
        <authorList>
            <person name="Mesny F."/>
            <person name="Miyauchi S."/>
            <person name="Thiergart T."/>
            <person name="Pickel B."/>
            <person name="Atanasova L."/>
            <person name="Karlsson M."/>
            <person name="Huettel B."/>
            <person name="Barry K.W."/>
            <person name="Haridas S."/>
            <person name="Chen C."/>
            <person name="Bauer D."/>
            <person name="Andreopoulos W."/>
            <person name="Pangilinan J."/>
            <person name="LaButti K."/>
            <person name="Riley R."/>
            <person name="Lipzen A."/>
            <person name="Clum A."/>
            <person name="Drula E."/>
            <person name="Henrissat B."/>
            <person name="Kohler A."/>
            <person name="Grigoriev I.V."/>
            <person name="Martin F.M."/>
            <person name="Hacquard S."/>
        </authorList>
    </citation>
    <scope>NUCLEOTIDE SEQUENCE</scope>
    <source>
        <strain evidence="7">MPI-CAGE-CH-0230</strain>
    </source>
</reference>
<dbReference type="AlphaFoldDB" id="A0A9P8XV34"/>
<feature type="transmembrane region" description="Helical" evidence="6">
    <location>
        <begin position="488"/>
        <end position="508"/>
    </location>
</feature>
<evidence type="ECO:0000313" key="8">
    <source>
        <dbReference type="Proteomes" id="UP000756346"/>
    </source>
</evidence>